<name>A0A3P6PXZ4_ANISI</name>
<reference evidence="2 3" key="1">
    <citation type="submission" date="2018-11" db="EMBL/GenBank/DDBJ databases">
        <authorList>
            <consortium name="Pathogen Informatics"/>
        </authorList>
    </citation>
    <scope>NUCLEOTIDE SEQUENCE [LARGE SCALE GENOMIC DNA]</scope>
</reference>
<accession>A0A3P6PXZ4</accession>
<evidence type="ECO:0000313" key="2">
    <source>
        <dbReference type="EMBL" id="VDK34773.1"/>
    </source>
</evidence>
<feature type="region of interest" description="Disordered" evidence="1">
    <location>
        <begin position="1"/>
        <end position="40"/>
    </location>
</feature>
<proteinExistence type="predicted"/>
<evidence type="ECO:0000256" key="1">
    <source>
        <dbReference type="SAM" id="MobiDB-lite"/>
    </source>
</evidence>
<sequence length="56" mass="6020">MSSPKEALQPINADSGLPFIDSEEGSEGGDGDLEPSVPRYKTSVVRVEPTELRIFA</sequence>
<organism evidence="2 3">
    <name type="scientific">Anisakis simplex</name>
    <name type="common">Herring worm</name>
    <dbReference type="NCBI Taxonomy" id="6269"/>
    <lineage>
        <taxon>Eukaryota</taxon>
        <taxon>Metazoa</taxon>
        <taxon>Ecdysozoa</taxon>
        <taxon>Nematoda</taxon>
        <taxon>Chromadorea</taxon>
        <taxon>Rhabditida</taxon>
        <taxon>Spirurina</taxon>
        <taxon>Ascaridomorpha</taxon>
        <taxon>Ascaridoidea</taxon>
        <taxon>Anisakidae</taxon>
        <taxon>Anisakis</taxon>
        <taxon>Anisakis simplex complex</taxon>
    </lineage>
</organism>
<evidence type="ECO:0000313" key="3">
    <source>
        <dbReference type="Proteomes" id="UP000267096"/>
    </source>
</evidence>
<dbReference type="AlphaFoldDB" id="A0A3P6PXZ4"/>
<gene>
    <name evidence="2" type="ORF">ASIM_LOCUS8844</name>
</gene>
<dbReference type="Proteomes" id="UP000267096">
    <property type="component" value="Unassembled WGS sequence"/>
</dbReference>
<dbReference type="EMBL" id="UYRR01025205">
    <property type="protein sequence ID" value="VDK34773.1"/>
    <property type="molecule type" value="Genomic_DNA"/>
</dbReference>
<protein>
    <submittedName>
        <fullName evidence="2">Uncharacterized protein</fullName>
    </submittedName>
</protein>
<keyword evidence="3" id="KW-1185">Reference proteome</keyword>
<feature type="compositionally biased region" description="Acidic residues" evidence="1">
    <location>
        <begin position="21"/>
        <end position="33"/>
    </location>
</feature>